<dbReference type="Gene3D" id="2.102.10.10">
    <property type="entry name" value="Rieske [2Fe-2S] iron-sulphur domain"/>
    <property type="match status" value="1"/>
</dbReference>
<keyword evidence="5" id="KW-0408">Iron</keyword>
<dbReference type="PROSITE" id="PS51296">
    <property type="entry name" value="RIESKE"/>
    <property type="match status" value="1"/>
</dbReference>
<organism evidence="11 12">
    <name type="scientific">Lentzea indica</name>
    <dbReference type="NCBI Taxonomy" id="2604800"/>
    <lineage>
        <taxon>Bacteria</taxon>
        <taxon>Bacillati</taxon>
        <taxon>Actinomycetota</taxon>
        <taxon>Actinomycetes</taxon>
        <taxon>Pseudonocardiales</taxon>
        <taxon>Pseudonocardiaceae</taxon>
        <taxon>Lentzea</taxon>
    </lineage>
</organism>
<comment type="function">
    <text evidence="1">Iron-sulfur subunit of the cytochrome bc1 complex, an essential component of the respiratory electron transport chain required for ATP synthesis. The bc1 complex catalyzes the oxidation of menaquinol and the reduction of cytochrome c in the respiratory chain. The bc1 complex operates through a Q-cycle mechanism that couples electron transfer to generation of the proton gradient that drives ATP synthesis.</text>
</comment>
<protein>
    <recommendedName>
        <fullName evidence="2">Cytochrome bc1 complex Rieske iron-sulfur subunit</fullName>
    </recommendedName>
    <alternativeName>
        <fullName evidence="8">Cytochrome bc1 reductase complex subunit QcrA</fullName>
    </alternativeName>
</protein>
<dbReference type="Proteomes" id="UP001515943">
    <property type="component" value="Unassembled WGS sequence"/>
</dbReference>
<keyword evidence="6" id="KW-0411">Iron-sulfur</keyword>
<keyword evidence="4" id="KW-0479">Metal-binding</keyword>
<evidence type="ECO:0000256" key="5">
    <source>
        <dbReference type="ARBA" id="ARBA00023004"/>
    </source>
</evidence>
<evidence type="ECO:0000256" key="3">
    <source>
        <dbReference type="ARBA" id="ARBA00022714"/>
    </source>
</evidence>
<comment type="caution">
    <text evidence="11">The sequence shown here is derived from an EMBL/GenBank/DDBJ whole genome shotgun (WGS) entry which is preliminary data.</text>
</comment>
<evidence type="ECO:0000256" key="2">
    <source>
        <dbReference type="ARBA" id="ARBA00015816"/>
    </source>
</evidence>
<dbReference type="CDD" id="cd03467">
    <property type="entry name" value="Rieske"/>
    <property type="match status" value="1"/>
</dbReference>
<feature type="region of interest" description="Disordered" evidence="9">
    <location>
        <begin position="39"/>
        <end position="63"/>
    </location>
</feature>
<evidence type="ECO:0000313" key="12">
    <source>
        <dbReference type="Proteomes" id="UP001515943"/>
    </source>
</evidence>
<evidence type="ECO:0000256" key="7">
    <source>
        <dbReference type="ARBA" id="ARBA00023157"/>
    </source>
</evidence>
<keyword evidence="7" id="KW-1015">Disulfide bond</keyword>
<dbReference type="InterPro" id="IPR017941">
    <property type="entry name" value="Rieske_2Fe-2S"/>
</dbReference>
<dbReference type="EMBL" id="VSRL01000020">
    <property type="protein sequence ID" value="NKE56783.1"/>
    <property type="molecule type" value="Genomic_DNA"/>
</dbReference>
<gene>
    <name evidence="11" type="ORF">FXN61_08020</name>
</gene>
<evidence type="ECO:0000256" key="9">
    <source>
        <dbReference type="SAM" id="MobiDB-lite"/>
    </source>
</evidence>
<accession>A0ABX1FCX5</accession>
<evidence type="ECO:0000256" key="6">
    <source>
        <dbReference type="ARBA" id="ARBA00023014"/>
    </source>
</evidence>
<sequence length="161" mass="15391">MHHHGGTVVNTESLVSRRAALCGIAVALAVPSGLVTACSSGSTGTGSTPTQGGSTPTGSTGSSGTALVALADVPEGGGAVVDAPGGKKIVVARISATEVKAFDATCPHQGSMVAEPSGGTITCPSHGSQFGAADGAVKKGPATTGLRAVSVKVDGDQVVLT</sequence>
<evidence type="ECO:0000256" key="8">
    <source>
        <dbReference type="ARBA" id="ARBA00029586"/>
    </source>
</evidence>
<dbReference type="InterPro" id="IPR014349">
    <property type="entry name" value="Rieske_Fe-S_prot"/>
</dbReference>
<feature type="domain" description="Rieske" evidence="10">
    <location>
        <begin position="65"/>
        <end position="160"/>
    </location>
</feature>
<keyword evidence="12" id="KW-1185">Reference proteome</keyword>
<evidence type="ECO:0000256" key="1">
    <source>
        <dbReference type="ARBA" id="ARBA00002494"/>
    </source>
</evidence>
<reference evidence="11 12" key="1">
    <citation type="submission" date="2019-08" db="EMBL/GenBank/DDBJ databases">
        <title>Lentzea from Indian Himalayas.</title>
        <authorList>
            <person name="Mandal S."/>
            <person name="Mallick Gupta A."/>
            <person name="Maiti P.K."/>
            <person name="Sarkar J."/>
            <person name="Mandal S."/>
        </authorList>
    </citation>
    <scope>NUCLEOTIDE SEQUENCE [LARGE SCALE GENOMIC DNA]</scope>
    <source>
        <strain evidence="11 12">PSKA42</strain>
    </source>
</reference>
<dbReference type="InterPro" id="IPR036922">
    <property type="entry name" value="Rieske_2Fe-2S_sf"/>
</dbReference>
<dbReference type="SUPFAM" id="SSF50022">
    <property type="entry name" value="ISP domain"/>
    <property type="match status" value="1"/>
</dbReference>
<evidence type="ECO:0000313" key="11">
    <source>
        <dbReference type="EMBL" id="NKE56783.1"/>
    </source>
</evidence>
<proteinExistence type="predicted"/>
<evidence type="ECO:0000256" key="4">
    <source>
        <dbReference type="ARBA" id="ARBA00022723"/>
    </source>
</evidence>
<evidence type="ECO:0000259" key="10">
    <source>
        <dbReference type="PROSITE" id="PS51296"/>
    </source>
</evidence>
<name>A0ABX1FCX5_9PSEU</name>
<dbReference type="PANTHER" id="PTHR10134">
    <property type="entry name" value="CYTOCHROME B-C1 COMPLEX SUBUNIT RIESKE, MITOCHONDRIAL"/>
    <property type="match status" value="1"/>
</dbReference>
<keyword evidence="3" id="KW-0001">2Fe-2S</keyword>
<dbReference type="Pfam" id="PF00355">
    <property type="entry name" value="Rieske"/>
    <property type="match status" value="1"/>
</dbReference>